<protein>
    <recommendedName>
        <fullName evidence="3">Pilus assembly protein, PilO</fullName>
    </recommendedName>
</protein>
<dbReference type="Proteomes" id="UP000305681">
    <property type="component" value="Unassembled WGS sequence"/>
</dbReference>
<dbReference type="Pfam" id="PF04350">
    <property type="entry name" value="PilO"/>
    <property type="match status" value="1"/>
</dbReference>
<dbReference type="InterPro" id="IPR007446">
    <property type="entry name" value="PilP"/>
</dbReference>
<dbReference type="GO" id="GO:0043107">
    <property type="term" value="P:type IV pilus-dependent motility"/>
    <property type="evidence" value="ECO:0007669"/>
    <property type="project" value="InterPro"/>
</dbReference>
<dbReference type="RefSeq" id="WP_139092235.1">
    <property type="nucleotide sequence ID" value="NZ_VDGE01000012.1"/>
</dbReference>
<dbReference type="PANTHER" id="PTHR39555:SF1">
    <property type="entry name" value="TYPE IV PILUS INNER MEMBRANE COMPONENT PILO"/>
    <property type="match status" value="1"/>
</dbReference>
<evidence type="ECO:0000313" key="2">
    <source>
        <dbReference type="Proteomes" id="UP000305681"/>
    </source>
</evidence>
<proteinExistence type="predicted"/>
<dbReference type="Gene3D" id="3.30.70.60">
    <property type="match status" value="1"/>
</dbReference>
<dbReference type="GO" id="GO:0043683">
    <property type="term" value="P:type IV pilus assembly"/>
    <property type="evidence" value="ECO:0007669"/>
    <property type="project" value="InterPro"/>
</dbReference>
<dbReference type="PANTHER" id="PTHR39555">
    <property type="entry name" value="FIMBRIAL ASSEMBLY PROTEIN PILO-LIKE PROTEIN-RELATED"/>
    <property type="match status" value="1"/>
</dbReference>
<gene>
    <name evidence="1" type="ORF">FHI69_23735</name>
</gene>
<reference evidence="1 2" key="1">
    <citation type="submission" date="2019-06" db="EMBL/GenBank/DDBJ databases">
        <title>Genome sequence of Janthinobacterium lividum UCD_MED1.</title>
        <authorList>
            <person name="De Leon M.E."/>
            <person name="Jospin G."/>
        </authorList>
    </citation>
    <scope>NUCLEOTIDE SEQUENCE [LARGE SCALE GENOMIC DNA]</scope>
    <source>
        <strain evidence="1 2">UCD_MED1</strain>
    </source>
</reference>
<dbReference type="Gene3D" id="2.30.30.830">
    <property type="match status" value="1"/>
</dbReference>
<evidence type="ECO:0008006" key="3">
    <source>
        <dbReference type="Google" id="ProtNLM"/>
    </source>
</evidence>
<dbReference type="AlphaFoldDB" id="A0A5C4NIA9"/>
<dbReference type="InterPro" id="IPR007445">
    <property type="entry name" value="PilO"/>
</dbReference>
<name>A0A5C4NIA9_9BURK</name>
<organism evidence="1 2">
    <name type="scientific">Janthinobacterium lividum</name>
    <dbReference type="NCBI Taxonomy" id="29581"/>
    <lineage>
        <taxon>Bacteria</taxon>
        <taxon>Pseudomonadati</taxon>
        <taxon>Pseudomonadota</taxon>
        <taxon>Betaproteobacteria</taxon>
        <taxon>Burkholderiales</taxon>
        <taxon>Oxalobacteraceae</taxon>
        <taxon>Janthinobacterium</taxon>
    </lineage>
</organism>
<accession>A0A5C4NIA9</accession>
<dbReference type="InterPro" id="IPR014717">
    <property type="entry name" value="Transl_elong_EF1B/ribsomal_bS6"/>
</dbReference>
<sequence>MLSLKTASLWPLPARFACAALAGALVAALLHVVWLDGLMAAVQVAQGEEGRLRTDYLAAQARAKRLPQWRAQQRQAGAELALLEQQLPDQQAMAALLTDINAAGQARGLQFSLFKPGAARPQAPYVALPIAIQLRGGYHAMGALLADLARLPRIVTVHALALTLGKDRLLTLDAVLQAYRLPEAGELAAQAALPPKAGAPAVTPTWRPLAAVAPHPYEAAALADPFNALPPVPVSGQRGSVAGPDLRRVREPLESVALPAISMVGSVQQDGRLSALLLAGQRVYRVAVGQYLGQDHGVVTDISEQAVQYRELLREADGPWRERRGSLVLQVAGAAPKASLPEAAP</sequence>
<dbReference type="Pfam" id="PF04351">
    <property type="entry name" value="PilP"/>
    <property type="match status" value="1"/>
</dbReference>
<comment type="caution">
    <text evidence="1">The sequence shown here is derived from an EMBL/GenBank/DDBJ whole genome shotgun (WGS) entry which is preliminary data.</text>
</comment>
<dbReference type="EMBL" id="VDGE01000012">
    <property type="protein sequence ID" value="TNC73605.1"/>
    <property type="molecule type" value="Genomic_DNA"/>
</dbReference>
<evidence type="ECO:0000313" key="1">
    <source>
        <dbReference type="EMBL" id="TNC73605.1"/>
    </source>
</evidence>